<gene>
    <name evidence="3" type="ORF">C7450_10589</name>
</gene>
<reference evidence="3 4" key="1">
    <citation type="submission" date="2018-05" db="EMBL/GenBank/DDBJ databases">
        <title>Genomic Encyclopedia of Type Strains, Phase IV (KMG-IV): sequencing the most valuable type-strain genomes for metagenomic binning, comparative biology and taxonomic classification.</title>
        <authorList>
            <person name="Goeker M."/>
        </authorList>
    </citation>
    <scope>NUCLEOTIDE SEQUENCE [LARGE SCALE GENOMIC DNA]</scope>
    <source>
        <strain evidence="3 4">DSM 6462</strain>
    </source>
</reference>
<keyword evidence="1" id="KW-0812">Transmembrane</keyword>
<evidence type="ECO:0000313" key="4">
    <source>
        <dbReference type="Proteomes" id="UP000248021"/>
    </source>
</evidence>
<evidence type="ECO:0000259" key="2">
    <source>
        <dbReference type="PROSITE" id="PS50850"/>
    </source>
</evidence>
<feature type="transmembrane region" description="Helical" evidence="1">
    <location>
        <begin position="128"/>
        <end position="147"/>
    </location>
</feature>
<evidence type="ECO:0000256" key="1">
    <source>
        <dbReference type="SAM" id="Phobius"/>
    </source>
</evidence>
<organism evidence="3 4">
    <name type="scientific">Chelatococcus asaccharovorans</name>
    <dbReference type="NCBI Taxonomy" id="28210"/>
    <lineage>
        <taxon>Bacteria</taxon>
        <taxon>Pseudomonadati</taxon>
        <taxon>Pseudomonadota</taxon>
        <taxon>Alphaproteobacteria</taxon>
        <taxon>Hyphomicrobiales</taxon>
        <taxon>Chelatococcaceae</taxon>
        <taxon>Chelatococcus</taxon>
    </lineage>
</organism>
<feature type="transmembrane region" description="Helical" evidence="1">
    <location>
        <begin position="7"/>
        <end position="28"/>
    </location>
</feature>
<accession>A0A2V3U6E7</accession>
<protein>
    <recommendedName>
        <fullName evidence="2">Major facilitator superfamily (MFS) profile domain-containing protein</fullName>
    </recommendedName>
</protein>
<dbReference type="AlphaFoldDB" id="A0A2V3U6E7"/>
<dbReference type="GO" id="GO:0022857">
    <property type="term" value="F:transmembrane transporter activity"/>
    <property type="evidence" value="ECO:0007669"/>
    <property type="project" value="InterPro"/>
</dbReference>
<keyword evidence="1" id="KW-0472">Membrane</keyword>
<dbReference type="PROSITE" id="PS50850">
    <property type="entry name" value="MFS"/>
    <property type="match status" value="1"/>
</dbReference>
<dbReference type="EMBL" id="QJJK01000005">
    <property type="protein sequence ID" value="PXW58742.1"/>
    <property type="molecule type" value="Genomic_DNA"/>
</dbReference>
<dbReference type="RefSeq" id="WP_110374829.1">
    <property type="nucleotide sequence ID" value="NZ_JAHBRY010000001.1"/>
</dbReference>
<comment type="caution">
    <text evidence="3">The sequence shown here is derived from an EMBL/GenBank/DDBJ whole genome shotgun (WGS) entry which is preliminary data.</text>
</comment>
<feature type="transmembrane region" description="Helical" evidence="1">
    <location>
        <begin position="66"/>
        <end position="86"/>
    </location>
</feature>
<feature type="transmembrane region" description="Helical" evidence="1">
    <location>
        <begin position="34"/>
        <end position="54"/>
    </location>
</feature>
<name>A0A2V3U6E7_9HYPH</name>
<keyword evidence="4" id="KW-1185">Reference proteome</keyword>
<proteinExistence type="predicted"/>
<dbReference type="OrthoDB" id="8455876at2"/>
<dbReference type="Proteomes" id="UP000248021">
    <property type="component" value="Unassembled WGS sequence"/>
</dbReference>
<keyword evidence="1" id="KW-1133">Transmembrane helix</keyword>
<feature type="domain" description="Major facilitator superfamily (MFS) profile" evidence="2">
    <location>
        <begin position="1"/>
        <end position="156"/>
    </location>
</feature>
<sequence length="156" mass="16090">MRLLARFLLVPLGIGCAVTASLIFLLAAATFQPALGRLFAGLSLASLFAFLDALTATGDPEAAPRGALLVLWTLTVGIVALPPAVVALIGEFAGWRSFVWYSGMTGVLTAALPWIARGSAEGTQGEADITLVLFLTGALAGLVHWAVAGRTAGREL</sequence>
<evidence type="ECO:0000313" key="3">
    <source>
        <dbReference type="EMBL" id="PXW58742.1"/>
    </source>
</evidence>
<feature type="transmembrane region" description="Helical" evidence="1">
    <location>
        <begin position="98"/>
        <end position="116"/>
    </location>
</feature>
<dbReference type="InterPro" id="IPR020846">
    <property type="entry name" value="MFS_dom"/>
</dbReference>